<dbReference type="Proteomes" id="UP001341840">
    <property type="component" value="Unassembled WGS sequence"/>
</dbReference>
<comment type="caution">
    <text evidence="3">The sequence shown here is derived from an EMBL/GenBank/DDBJ whole genome shotgun (WGS) entry which is preliminary data.</text>
</comment>
<dbReference type="Gene3D" id="3.40.50.300">
    <property type="entry name" value="P-loop containing nucleotide triphosphate hydrolases"/>
    <property type="match status" value="1"/>
</dbReference>
<organism evidence="3 4">
    <name type="scientific">Stylosanthes scabra</name>
    <dbReference type="NCBI Taxonomy" id="79078"/>
    <lineage>
        <taxon>Eukaryota</taxon>
        <taxon>Viridiplantae</taxon>
        <taxon>Streptophyta</taxon>
        <taxon>Embryophyta</taxon>
        <taxon>Tracheophyta</taxon>
        <taxon>Spermatophyta</taxon>
        <taxon>Magnoliopsida</taxon>
        <taxon>eudicotyledons</taxon>
        <taxon>Gunneridae</taxon>
        <taxon>Pentapetalae</taxon>
        <taxon>rosids</taxon>
        <taxon>fabids</taxon>
        <taxon>Fabales</taxon>
        <taxon>Fabaceae</taxon>
        <taxon>Papilionoideae</taxon>
        <taxon>50 kb inversion clade</taxon>
        <taxon>dalbergioids sensu lato</taxon>
        <taxon>Dalbergieae</taxon>
        <taxon>Pterocarpus clade</taxon>
        <taxon>Stylosanthes</taxon>
    </lineage>
</organism>
<protein>
    <submittedName>
        <fullName evidence="3">Uncharacterized protein</fullName>
    </submittedName>
</protein>
<keyword evidence="2" id="KW-0342">GTP-binding</keyword>
<name>A0ABU6VJB9_9FABA</name>
<accession>A0ABU6VJB9</accession>
<keyword evidence="1" id="KW-0547">Nucleotide-binding</keyword>
<reference evidence="3 4" key="1">
    <citation type="journal article" date="2023" name="Plants (Basel)">
        <title>Bridging the Gap: Combining Genomics and Transcriptomics Approaches to Understand Stylosanthes scabra, an Orphan Legume from the Brazilian Caatinga.</title>
        <authorList>
            <person name="Ferreira-Neto J.R.C."/>
            <person name="da Silva M.D."/>
            <person name="Binneck E."/>
            <person name="de Melo N.F."/>
            <person name="da Silva R.H."/>
            <person name="de Melo A.L.T.M."/>
            <person name="Pandolfi V."/>
            <person name="Bustamante F.O."/>
            <person name="Brasileiro-Vidal A.C."/>
            <person name="Benko-Iseppon A.M."/>
        </authorList>
    </citation>
    <scope>NUCLEOTIDE SEQUENCE [LARGE SCALE GENOMIC DNA]</scope>
    <source>
        <tissue evidence="3">Leaves</tissue>
    </source>
</reference>
<dbReference type="InterPro" id="IPR027417">
    <property type="entry name" value="P-loop_NTPase"/>
</dbReference>
<sequence length="88" mass="9247">MVIAEREMRILMAGFNAACKTIILCRLKLGVIVTTFLTIGGAAHLPPVFLTDRLLDAVIMASLIATASAAKIEPASILDDVPSISLPA</sequence>
<evidence type="ECO:0000256" key="1">
    <source>
        <dbReference type="ARBA" id="ARBA00022741"/>
    </source>
</evidence>
<dbReference type="EMBL" id="JASCZI010151556">
    <property type="protein sequence ID" value="MED6173477.1"/>
    <property type="molecule type" value="Genomic_DNA"/>
</dbReference>
<evidence type="ECO:0000256" key="2">
    <source>
        <dbReference type="ARBA" id="ARBA00023134"/>
    </source>
</evidence>
<gene>
    <name evidence="3" type="ORF">PIB30_059883</name>
</gene>
<evidence type="ECO:0000313" key="4">
    <source>
        <dbReference type="Proteomes" id="UP001341840"/>
    </source>
</evidence>
<keyword evidence="4" id="KW-1185">Reference proteome</keyword>
<evidence type="ECO:0000313" key="3">
    <source>
        <dbReference type="EMBL" id="MED6173477.1"/>
    </source>
</evidence>
<proteinExistence type="predicted"/>
<dbReference type="InterPro" id="IPR006689">
    <property type="entry name" value="Small_GTPase_ARF/SAR"/>
</dbReference>
<dbReference type="Pfam" id="PF00025">
    <property type="entry name" value="Arf"/>
    <property type="match status" value="1"/>
</dbReference>